<dbReference type="GO" id="GO:0004519">
    <property type="term" value="F:endonuclease activity"/>
    <property type="evidence" value="ECO:0007669"/>
    <property type="project" value="UniProtKB-KW"/>
</dbReference>
<dbReference type="InterPro" id="IPR011335">
    <property type="entry name" value="Restrct_endonuc-II-like"/>
</dbReference>
<evidence type="ECO:0000313" key="2">
    <source>
        <dbReference type="EMBL" id="RRB05046.1"/>
    </source>
</evidence>
<keyword evidence="2" id="KW-0540">Nuclease</keyword>
<dbReference type="OrthoDB" id="9799703at2"/>
<comment type="caution">
    <text evidence="2">The sequence shown here is derived from an EMBL/GenBank/DDBJ whole genome shotgun (WGS) entry which is preliminary data.</text>
</comment>
<dbReference type="Gene3D" id="3.90.1570.10">
    <property type="entry name" value="tt1808, chain A"/>
    <property type="match status" value="1"/>
</dbReference>
<dbReference type="AlphaFoldDB" id="A0A3P1BVZ2"/>
<dbReference type="Proteomes" id="UP000271925">
    <property type="component" value="Unassembled WGS sequence"/>
</dbReference>
<evidence type="ECO:0000313" key="3">
    <source>
        <dbReference type="Proteomes" id="UP000271925"/>
    </source>
</evidence>
<dbReference type="CDD" id="cd06260">
    <property type="entry name" value="DUF820-like"/>
    <property type="match status" value="1"/>
</dbReference>
<keyword evidence="2" id="KW-0378">Hydrolase</keyword>
<dbReference type="EMBL" id="RQJO01000008">
    <property type="protein sequence ID" value="RRB05046.1"/>
    <property type="molecule type" value="Genomic_DNA"/>
</dbReference>
<sequence>MRLPINFPTYRGRFTDDEFFEFCYQNQVLRLERDEDGQIYLRAPVGTKNNIKTVEIITEVALWNRQYNAGVVTESNGGFTLPDTSVRAPDVAWISNERWNSVPEDDKNKCARISPDFVIELMSDRDERYWLPAKMEKYLQNGVRLAWLIDPFQQQTTIYRPDVEPEIKTFAEALTGDAVLPGLELNLSLLL</sequence>
<keyword evidence="2" id="KW-0255">Endonuclease</keyword>
<dbReference type="InterPro" id="IPR012296">
    <property type="entry name" value="Nuclease_put_TT1808"/>
</dbReference>
<dbReference type="SUPFAM" id="SSF52980">
    <property type="entry name" value="Restriction endonuclease-like"/>
    <property type="match status" value="1"/>
</dbReference>
<evidence type="ECO:0000259" key="1">
    <source>
        <dbReference type="Pfam" id="PF05685"/>
    </source>
</evidence>
<reference evidence="2 3" key="1">
    <citation type="submission" date="2018-11" db="EMBL/GenBank/DDBJ databases">
        <authorList>
            <person name="Zhou Z."/>
            <person name="Wang G."/>
        </authorList>
    </citation>
    <scope>NUCLEOTIDE SEQUENCE [LARGE SCALE GENOMIC DNA]</scope>
    <source>
        <strain evidence="2 3">KCTC52004</strain>
    </source>
</reference>
<name>A0A3P1BVZ2_9BACT</name>
<organism evidence="2 3">
    <name type="scientific">Larkinella rosea</name>
    <dbReference type="NCBI Taxonomy" id="2025312"/>
    <lineage>
        <taxon>Bacteria</taxon>
        <taxon>Pseudomonadati</taxon>
        <taxon>Bacteroidota</taxon>
        <taxon>Cytophagia</taxon>
        <taxon>Cytophagales</taxon>
        <taxon>Spirosomataceae</taxon>
        <taxon>Larkinella</taxon>
    </lineage>
</organism>
<dbReference type="PANTHER" id="PTHR34107">
    <property type="entry name" value="SLL0198 PROTEIN-RELATED"/>
    <property type="match status" value="1"/>
</dbReference>
<feature type="domain" description="Putative restriction endonuclease" evidence="1">
    <location>
        <begin position="17"/>
        <end position="187"/>
    </location>
</feature>
<dbReference type="PANTHER" id="PTHR34107:SF1">
    <property type="entry name" value="SLL0198 PROTEIN"/>
    <property type="match status" value="1"/>
</dbReference>
<protein>
    <submittedName>
        <fullName evidence="2">Uma2 family endonuclease</fullName>
    </submittedName>
</protein>
<keyword evidence="3" id="KW-1185">Reference proteome</keyword>
<proteinExistence type="predicted"/>
<dbReference type="InterPro" id="IPR008538">
    <property type="entry name" value="Uma2"/>
</dbReference>
<accession>A0A3P1BVZ2</accession>
<dbReference type="Pfam" id="PF05685">
    <property type="entry name" value="Uma2"/>
    <property type="match status" value="1"/>
</dbReference>
<gene>
    <name evidence="2" type="ORF">EHT25_15680</name>
</gene>